<comment type="caution">
    <text evidence="1">The sequence shown here is derived from an EMBL/GenBank/DDBJ whole genome shotgun (WGS) entry which is preliminary data.</text>
</comment>
<protein>
    <submittedName>
        <fullName evidence="1">Uncharacterized protein</fullName>
    </submittedName>
</protein>
<dbReference type="Proteomes" id="UP001497535">
    <property type="component" value="Unassembled WGS sequence"/>
</dbReference>
<gene>
    <name evidence="1" type="ORF">MENTE1834_LOCUS26911</name>
</gene>
<organism evidence="1 2">
    <name type="scientific">Meloidogyne enterolobii</name>
    <name type="common">Root-knot nematode worm</name>
    <name type="synonym">Meloidogyne mayaguensis</name>
    <dbReference type="NCBI Taxonomy" id="390850"/>
    <lineage>
        <taxon>Eukaryota</taxon>
        <taxon>Metazoa</taxon>
        <taxon>Ecdysozoa</taxon>
        <taxon>Nematoda</taxon>
        <taxon>Chromadorea</taxon>
        <taxon>Rhabditida</taxon>
        <taxon>Tylenchina</taxon>
        <taxon>Tylenchomorpha</taxon>
        <taxon>Tylenchoidea</taxon>
        <taxon>Meloidogynidae</taxon>
        <taxon>Meloidogyninae</taxon>
        <taxon>Meloidogyne</taxon>
    </lineage>
</organism>
<proteinExistence type="predicted"/>
<accession>A0ACB0ZKZ6</accession>
<name>A0ACB0ZKZ6_MELEN</name>
<evidence type="ECO:0000313" key="2">
    <source>
        <dbReference type="Proteomes" id="UP001497535"/>
    </source>
</evidence>
<reference evidence="1" key="1">
    <citation type="submission" date="2023-11" db="EMBL/GenBank/DDBJ databases">
        <authorList>
            <person name="Poullet M."/>
        </authorList>
    </citation>
    <scope>NUCLEOTIDE SEQUENCE</scope>
    <source>
        <strain evidence="1">E1834</strain>
    </source>
</reference>
<keyword evidence="2" id="KW-1185">Reference proteome</keyword>
<dbReference type="EMBL" id="CAVMJV010000039">
    <property type="protein sequence ID" value="CAK5079776.1"/>
    <property type="molecule type" value="Genomic_DNA"/>
</dbReference>
<evidence type="ECO:0000313" key="1">
    <source>
        <dbReference type="EMBL" id="CAK5079776.1"/>
    </source>
</evidence>
<sequence length="260" mass="29819">MSTNKISAKRTATEANFSPLSNNSNNNENPNSLNFLIDCQVNLVKTTLTTINTFIPSMTTEQTPILLNFIKTLTEQFNLLSKSIDSLKEKQQEKPYGYFSGTTKLNTISAEELERERSVVVTGLTESTKKLPSEKMADDSKTITSLLDSVGVECAPRFFYRMGRQSNPPNNGHARLLKIVLPSRKFQRELLNKWKTNGKKSFPQVNMRASMTPEQLQRRRELIEECKKKRMENPQLDWIVYGEAVILRSEVHIFRKNKKI</sequence>